<dbReference type="Proteomes" id="UP000249016">
    <property type="component" value="Unassembled WGS sequence"/>
</dbReference>
<gene>
    <name evidence="1" type="ORF">HMF3257_07485</name>
</gene>
<dbReference type="EMBL" id="QLII01000001">
    <property type="protein sequence ID" value="RAI78371.1"/>
    <property type="molecule type" value="Genomic_DNA"/>
</dbReference>
<name>A0A327NSK3_9BACT</name>
<dbReference type="RefSeq" id="WP_111350101.1">
    <property type="nucleotide sequence ID" value="NZ_QLII01000001.1"/>
</dbReference>
<protein>
    <submittedName>
        <fullName evidence="1">Uncharacterized protein</fullName>
    </submittedName>
</protein>
<reference evidence="1 2" key="1">
    <citation type="submission" date="2018-06" db="EMBL/GenBank/DDBJ databases">
        <title>Spirosoma sp. HMF3257 Genome sequencing and assembly.</title>
        <authorList>
            <person name="Kang H."/>
            <person name="Cha I."/>
            <person name="Kim H."/>
            <person name="Kang J."/>
            <person name="Joh K."/>
        </authorList>
    </citation>
    <scope>NUCLEOTIDE SEQUENCE [LARGE SCALE GENOMIC DNA]</scope>
    <source>
        <strain evidence="1 2">HMF3257</strain>
    </source>
</reference>
<dbReference type="AlphaFoldDB" id="A0A327NSK3"/>
<evidence type="ECO:0000313" key="2">
    <source>
        <dbReference type="Proteomes" id="UP000249016"/>
    </source>
</evidence>
<accession>A0A327NSK3</accession>
<keyword evidence="2" id="KW-1185">Reference proteome</keyword>
<evidence type="ECO:0000313" key="1">
    <source>
        <dbReference type="EMBL" id="RAI78371.1"/>
    </source>
</evidence>
<comment type="caution">
    <text evidence="1">The sequence shown here is derived from an EMBL/GenBank/DDBJ whole genome shotgun (WGS) entry which is preliminary data.</text>
</comment>
<dbReference type="OrthoDB" id="1116368at2"/>
<proteinExistence type="predicted"/>
<organism evidence="1 2">
    <name type="scientific">Spirosoma telluris</name>
    <dbReference type="NCBI Taxonomy" id="2183553"/>
    <lineage>
        <taxon>Bacteria</taxon>
        <taxon>Pseudomonadati</taxon>
        <taxon>Bacteroidota</taxon>
        <taxon>Cytophagia</taxon>
        <taxon>Cytophagales</taxon>
        <taxon>Cytophagaceae</taxon>
        <taxon>Spirosoma</taxon>
    </lineage>
</organism>
<sequence>MKTVLLFLLLYPVLLRAQVFKISPEDTYRKHSYILMRDGSLVRGQILRQDSTVISIRKGNGDMTFVEADQIIRISPNRPDDVIRTESYGAASTLYTVFVFKDGTQVEGSYVRRDNTMITVRKRNGQLTYFEPELLARVDTIRAGDTSANGVIAGDRVFANRFSPWLLTGQTAFAPEKGVFYYRNTLGLLNEFDYGITRNWSIGASAAIPIPYVTLTDFYAFNGFLPTNSRLFMKLSVPLGSQFRLALNVAYQDKFYTNSIYSNNSLNRGALTYQALAAIGTSQRNVTIGFGLTDRGKQRYYQYVSPYMSSVPVDVAIPNQSFLTLGLMQKVSSTLSIISDNRINLGDRQLAYLDNLERASLSFALRLDRRRHAFDLGVYSLVYRDTNKWYDGRQVRILGYLGYNLIIGKP</sequence>